<evidence type="ECO:0000256" key="7">
    <source>
        <dbReference type="ARBA" id="ARBA00023136"/>
    </source>
</evidence>
<name>A0A7J3Y170_9CREN</name>
<gene>
    <name evidence="10" type="ORF">ENM60_06705</name>
</gene>
<dbReference type="GO" id="GO:0043190">
    <property type="term" value="C:ATP-binding cassette (ABC) transporter complex"/>
    <property type="evidence" value="ECO:0007669"/>
    <property type="project" value="TreeGrafter"/>
</dbReference>
<evidence type="ECO:0000313" key="10">
    <source>
        <dbReference type="EMBL" id="HHP68449.1"/>
    </source>
</evidence>
<evidence type="ECO:0000256" key="3">
    <source>
        <dbReference type="ARBA" id="ARBA00022475"/>
    </source>
</evidence>
<comment type="function">
    <text evidence="8">Probably part of an ABC transporter complex. Responsible for energy coupling to the transport system.</text>
</comment>
<evidence type="ECO:0000256" key="5">
    <source>
        <dbReference type="ARBA" id="ARBA00022840"/>
    </source>
</evidence>
<evidence type="ECO:0000256" key="2">
    <source>
        <dbReference type="ARBA" id="ARBA00022448"/>
    </source>
</evidence>
<dbReference type="InterPro" id="IPR015856">
    <property type="entry name" value="ABC_transpr_CbiO/EcfA_su"/>
</dbReference>
<dbReference type="InterPro" id="IPR003439">
    <property type="entry name" value="ABC_transporter-like_ATP-bd"/>
</dbReference>
<keyword evidence="2" id="KW-0813">Transport</keyword>
<evidence type="ECO:0000256" key="1">
    <source>
        <dbReference type="ARBA" id="ARBA00004202"/>
    </source>
</evidence>
<reference evidence="10" key="1">
    <citation type="journal article" date="2020" name="mSystems">
        <title>Genome- and Community-Level Interaction Insights into Carbon Utilization and Element Cycling Functions of Hydrothermarchaeota in Hydrothermal Sediment.</title>
        <authorList>
            <person name="Zhou Z."/>
            <person name="Liu Y."/>
            <person name="Xu W."/>
            <person name="Pan J."/>
            <person name="Luo Z.H."/>
            <person name="Li M."/>
        </authorList>
    </citation>
    <scope>NUCLEOTIDE SEQUENCE [LARGE SCALE GENOMIC DNA]</scope>
    <source>
        <strain evidence="10">SpSt-110</strain>
    </source>
</reference>
<dbReference type="CDD" id="cd03225">
    <property type="entry name" value="ABC_cobalt_CbiO_domain1"/>
    <property type="match status" value="1"/>
</dbReference>
<accession>A0A7J3Y170</accession>
<dbReference type="SUPFAM" id="SSF52540">
    <property type="entry name" value="P-loop containing nucleoside triphosphate hydrolases"/>
    <property type="match status" value="1"/>
</dbReference>
<dbReference type="Gene3D" id="3.40.50.300">
    <property type="entry name" value="P-loop containing nucleotide triphosphate hydrolases"/>
    <property type="match status" value="1"/>
</dbReference>
<dbReference type="InterPro" id="IPR003593">
    <property type="entry name" value="AAA+_ATPase"/>
</dbReference>
<dbReference type="GO" id="GO:0016887">
    <property type="term" value="F:ATP hydrolysis activity"/>
    <property type="evidence" value="ECO:0007669"/>
    <property type="project" value="InterPro"/>
</dbReference>
<comment type="subcellular location">
    <subcellularLocation>
        <location evidence="1">Cell membrane</location>
        <topology evidence="1">Peripheral membrane protein</topology>
    </subcellularLocation>
</comment>
<dbReference type="InterPro" id="IPR017871">
    <property type="entry name" value="ABC_transporter-like_CS"/>
</dbReference>
<evidence type="ECO:0000259" key="9">
    <source>
        <dbReference type="PROSITE" id="PS50893"/>
    </source>
</evidence>
<keyword evidence="4" id="KW-0547">Nucleotide-binding</keyword>
<protein>
    <submittedName>
        <fullName evidence="10">ABC transporter ATP-binding protein</fullName>
    </submittedName>
</protein>
<evidence type="ECO:0000256" key="8">
    <source>
        <dbReference type="ARBA" id="ARBA00025157"/>
    </source>
</evidence>
<keyword evidence="6" id="KW-1278">Translocase</keyword>
<dbReference type="InterPro" id="IPR027417">
    <property type="entry name" value="P-loop_NTPase"/>
</dbReference>
<dbReference type="EMBL" id="DRYK01000089">
    <property type="protein sequence ID" value="HHP68449.1"/>
    <property type="molecule type" value="Genomic_DNA"/>
</dbReference>
<evidence type="ECO:0000256" key="4">
    <source>
        <dbReference type="ARBA" id="ARBA00022741"/>
    </source>
</evidence>
<sequence length="237" mass="25882">MTEIILENTTIGYSPSRPLVRDVNLKLGPGIHLLLGPNGAGKTALLKTIAGLIKPLAGRVIVGGFEPYKESRRRVARVIGITWQEPYYGFVEATVRDEINLILKQLKIQGNTTILGKLVPPELMGRDPFSLSGGEAKRVSLASVLVADQPVWLLDEPFDNLDLNGVRAIVDLIKEAKRVGKTVVLAVHNPFYIEVASIDTVLLIDPGRRAIDVYPPSGVDDSILEKHGVLPRSLICR</sequence>
<evidence type="ECO:0000256" key="6">
    <source>
        <dbReference type="ARBA" id="ARBA00022967"/>
    </source>
</evidence>
<keyword evidence="5 10" id="KW-0067">ATP-binding</keyword>
<dbReference type="PANTHER" id="PTHR43553:SF27">
    <property type="entry name" value="ENERGY-COUPLING FACTOR TRANSPORTER ATP-BINDING PROTEIN ECFA2"/>
    <property type="match status" value="1"/>
</dbReference>
<dbReference type="PANTHER" id="PTHR43553">
    <property type="entry name" value="HEAVY METAL TRANSPORTER"/>
    <property type="match status" value="1"/>
</dbReference>
<organism evidence="10">
    <name type="scientific">Thermogladius calderae</name>
    <dbReference type="NCBI Taxonomy" id="1200300"/>
    <lineage>
        <taxon>Archaea</taxon>
        <taxon>Thermoproteota</taxon>
        <taxon>Thermoprotei</taxon>
        <taxon>Desulfurococcales</taxon>
        <taxon>Desulfurococcaceae</taxon>
        <taxon>Thermogladius</taxon>
    </lineage>
</organism>
<keyword evidence="7" id="KW-0472">Membrane</keyword>
<dbReference type="GO" id="GO:0042626">
    <property type="term" value="F:ATPase-coupled transmembrane transporter activity"/>
    <property type="evidence" value="ECO:0007669"/>
    <property type="project" value="TreeGrafter"/>
</dbReference>
<dbReference type="Pfam" id="PF00005">
    <property type="entry name" value="ABC_tran"/>
    <property type="match status" value="1"/>
</dbReference>
<feature type="domain" description="ABC transporter" evidence="9">
    <location>
        <begin position="4"/>
        <end position="231"/>
    </location>
</feature>
<proteinExistence type="predicted"/>
<dbReference type="InterPro" id="IPR050095">
    <property type="entry name" value="ECF_ABC_transporter_ATP-bd"/>
</dbReference>
<dbReference type="GO" id="GO:0005524">
    <property type="term" value="F:ATP binding"/>
    <property type="evidence" value="ECO:0007669"/>
    <property type="project" value="UniProtKB-KW"/>
</dbReference>
<dbReference type="AlphaFoldDB" id="A0A7J3Y170"/>
<dbReference type="PROSITE" id="PS00211">
    <property type="entry name" value="ABC_TRANSPORTER_1"/>
    <property type="match status" value="1"/>
</dbReference>
<keyword evidence="3" id="KW-1003">Cell membrane</keyword>
<comment type="caution">
    <text evidence="10">The sequence shown here is derived from an EMBL/GenBank/DDBJ whole genome shotgun (WGS) entry which is preliminary data.</text>
</comment>
<dbReference type="SMART" id="SM00382">
    <property type="entry name" value="AAA"/>
    <property type="match status" value="1"/>
</dbReference>
<dbReference type="PROSITE" id="PS50893">
    <property type="entry name" value="ABC_TRANSPORTER_2"/>
    <property type="match status" value="1"/>
</dbReference>